<evidence type="ECO:0000313" key="2">
    <source>
        <dbReference type="EMBL" id="CAK3987424.1"/>
    </source>
</evidence>
<comment type="caution">
    <text evidence="2">The sequence shown here is derived from an EMBL/GenBank/DDBJ whole genome shotgun (WGS) entry which is preliminary data.</text>
</comment>
<organism evidence="2 3">
    <name type="scientific">Lecanosticta acicola</name>
    <dbReference type="NCBI Taxonomy" id="111012"/>
    <lineage>
        <taxon>Eukaryota</taxon>
        <taxon>Fungi</taxon>
        <taxon>Dikarya</taxon>
        <taxon>Ascomycota</taxon>
        <taxon>Pezizomycotina</taxon>
        <taxon>Dothideomycetes</taxon>
        <taxon>Dothideomycetidae</taxon>
        <taxon>Mycosphaerellales</taxon>
        <taxon>Mycosphaerellaceae</taxon>
        <taxon>Lecanosticta</taxon>
    </lineage>
</organism>
<proteinExistence type="predicted"/>
<evidence type="ECO:0000313" key="3">
    <source>
        <dbReference type="Proteomes" id="UP001296104"/>
    </source>
</evidence>
<dbReference type="EMBL" id="CAVMBE010000019">
    <property type="protein sequence ID" value="CAK3987424.1"/>
    <property type="molecule type" value="Genomic_DNA"/>
</dbReference>
<dbReference type="InterPro" id="IPR052895">
    <property type="entry name" value="HetReg/Transcr_Mod"/>
</dbReference>
<dbReference type="PANTHER" id="PTHR24148">
    <property type="entry name" value="ANKYRIN REPEAT DOMAIN-CONTAINING PROTEIN 39 HOMOLOG-RELATED"/>
    <property type="match status" value="1"/>
</dbReference>
<protein>
    <recommendedName>
        <fullName evidence="1">Heterokaryon incompatibility domain-containing protein</fullName>
    </recommendedName>
</protein>
<dbReference type="Pfam" id="PF06985">
    <property type="entry name" value="HET"/>
    <property type="match status" value="1"/>
</dbReference>
<dbReference type="Proteomes" id="UP001296104">
    <property type="component" value="Unassembled WGS sequence"/>
</dbReference>
<dbReference type="PANTHER" id="PTHR24148:SF73">
    <property type="entry name" value="HET DOMAIN PROTEIN (AFU_ORTHOLOGUE AFUA_8G01020)"/>
    <property type="match status" value="1"/>
</dbReference>
<dbReference type="AlphaFoldDB" id="A0AAI8YXQ3"/>
<gene>
    <name evidence="2" type="ORF">LECACI_7A003885</name>
</gene>
<evidence type="ECO:0000259" key="1">
    <source>
        <dbReference type="Pfam" id="PF06985"/>
    </source>
</evidence>
<accession>A0AAI8YXQ3</accession>
<reference evidence="2" key="1">
    <citation type="submission" date="2023-11" db="EMBL/GenBank/DDBJ databases">
        <authorList>
            <person name="Alioto T."/>
            <person name="Alioto T."/>
            <person name="Gomez Garrido J."/>
        </authorList>
    </citation>
    <scope>NUCLEOTIDE SEQUENCE</scope>
</reference>
<keyword evidence="3" id="KW-1185">Reference proteome</keyword>
<name>A0AAI8YXQ3_9PEZI</name>
<feature type="domain" description="Heterokaryon incompatibility" evidence="1">
    <location>
        <begin position="65"/>
        <end position="146"/>
    </location>
</feature>
<dbReference type="InterPro" id="IPR010730">
    <property type="entry name" value="HET"/>
</dbReference>
<sequence>MLFQYTSIDRSTIRLIRFLPYSTPSNIYLSLEHLPYYYHHQQHPPHPSLKYNALKISPPPPPSQPEEDRKPLTLAGRTFLVPSPLWDALSSMVDRKFELATPLWAEYVCVNQQDEDEKYVQEAQKGRILRCARKVLVWNGVAVEEEEEEEEHL</sequence>